<protein>
    <submittedName>
        <fullName evidence="4">Telomerase reverse transcriptase</fullName>
    </submittedName>
</protein>
<gene>
    <name evidence="4" type="ORF">PG991_002912</name>
</gene>
<dbReference type="EMBL" id="JAQQWI010000006">
    <property type="protein sequence ID" value="KAK8033514.1"/>
    <property type="molecule type" value="Genomic_DNA"/>
</dbReference>
<proteinExistence type="predicted"/>
<dbReference type="Pfam" id="PF26616">
    <property type="entry name" value="CorA-like"/>
    <property type="match status" value="1"/>
</dbReference>
<feature type="compositionally biased region" description="Polar residues" evidence="1">
    <location>
        <begin position="410"/>
        <end position="427"/>
    </location>
</feature>
<evidence type="ECO:0000313" key="4">
    <source>
        <dbReference type="EMBL" id="KAK8033514.1"/>
    </source>
</evidence>
<evidence type="ECO:0000259" key="3">
    <source>
        <dbReference type="Pfam" id="PF26616"/>
    </source>
</evidence>
<accession>A0ABR1SIE7</accession>
<dbReference type="InterPro" id="IPR058257">
    <property type="entry name" value="CorA-like_dom"/>
</dbReference>
<feature type="domain" description="CorA-like transporter" evidence="3">
    <location>
        <begin position="1"/>
        <end position="106"/>
    </location>
</feature>
<sequence length="451" mass="51127">MTYHQVSACFLNFITYVVPRTGKSDLGRGGFRSESHIRKPKYSLEKLNRSGRHVHLSYIIKTVQRSKLKGKALAGPDNVIEWIRPHAAIHHQFDLENGKSLWIVSSPLIPEPVEGSTVRIRTQNTLWKNHLQEPLDRFYEEKGETFKVSTGFALSLQLHLKLADRAVSEYSAFVEEAGREILSLTDKYIHGTSPPVIDGDLQKLYKYIDEADTCILRLHDNLQVLNLLSKFYDKQFREEAASESSLDDWKDEREELLDNFLLELGECRMDLQSVEQLAQNLVAMAKSREGVVLQNQTNNVMLDLTKQGHEEAVVMGLFQAIAIFYLPMTVVSAVFSTDIVKFQDLEEGQTHKWSRLALGTWFATSVGLTIVTLIVSEAWKRWKRNQNQMRLEAQLQSTGAASVPHPPEPSTVSIHGQTPPVSVQAKQPNGRIPLLPLHHKRSIPRAPQLDP</sequence>
<keyword evidence="4" id="KW-0695">RNA-directed DNA polymerase</keyword>
<keyword evidence="4" id="KW-0808">Transferase</keyword>
<feature type="transmembrane region" description="Helical" evidence="2">
    <location>
        <begin position="356"/>
        <end position="379"/>
    </location>
</feature>
<keyword evidence="2" id="KW-0472">Membrane</keyword>
<keyword evidence="2" id="KW-1133">Transmembrane helix</keyword>
<evidence type="ECO:0000313" key="5">
    <source>
        <dbReference type="Proteomes" id="UP001396898"/>
    </source>
</evidence>
<name>A0ABR1SIE7_9PEZI</name>
<evidence type="ECO:0000256" key="2">
    <source>
        <dbReference type="SAM" id="Phobius"/>
    </source>
</evidence>
<organism evidence="4 5">
    <name type="scientific">Apiospora marii</name>
    <dbReference type="NCBI Taxonomy" id="335849"/>
    <lineage>
        <taxon>Eukaryota</taxon>
        <taxon>Fungi</taxon>
        <taxon>Dikarya</taxon>
        <taxon>Ascomycota</taxon>
        <taxon>Pezizomycotina</taxon>
        <taxon>Sordariomycetes</taxon>
        <taxon>Xylariomycetidae</taxon>
        <taxon>Amphisphaeriales</taxon>
        <taxon>Apiosporaceae</taxon>
        <taxon>Apiospora</taxon>
    </lineage>
</organism>
<evidence type="ECO:0000256" key="1">
    <source>
        <dbReference type="SAM" id="MobiDB-lite"/>
    </source>
</evidence>
<keyword evidence="4" id="KW-0548">Nucleotidyltransferase</keyword>
<comment type="caution">
    <text evidence="4">The sequence shown here is derived from an EMBL/GenBank/DDBJ whole genome shotgun (WGS) entry which is preliminary data.</text>
</comment>
<reference evidence="4 5" key="1">
    <citation type="submission" date="2023-01" db="EMBL/GenBank/DDBJ databases">
        <title>Analysis of 21 Apiospora genomes using comparative genomics revels a genus with tremendous synthesis potential of carbohydrate active enzymes and secondary metabolites.</title>
        <authorList>
            <person name="Sorensen T."/>
        </authorList>
    </citation>
    <scope>NUCLEOTIDE SEQUENCE [LARGE SCALE GENOMIC DNA]</scope>
    <source>
        <strain evidence="4 5">CBS 20057</strain>
    </source>
</reference>
<feature type="region of interest" description="Disordered" evidence="1">
    <location>
        <begin position="395"/>
        <end position="451"/>
    </location>
</feature>
<feature type="transmembrane region" description="Helical" evidence="2">
    <location>
        <begin position="312"/>
        <end position="336"/>
    </location>
</feature>
<dbReference type="Proteomes" id="UP001396898">
    <property type="component" value="Unassembled WGS sequence"/>
</dbReference>
<keyword evidence="2" id="KW-0812">Transmembrane</keyword>
<keyword evidence="5" id="KW-1185">Reference proteome</keyword>
<dbReference type="GO" id="GO:0003964">
    <property type="term" value="F:RNA-directed DNA polymerase activity"/>
    <property type="evidence" value="ECO:0007669"/>
    <property type="project" value="UniProtKB-KW"/>
</dbReference>